<keyword evidence="5" id="KW-1185">Reference proteome</keyword>
<evidence type="ECO:0000256" key="1">
    <source>
        <dbReference type="ARBA" id="ARBA00001933"/>
    </source>
</evidence>
<organism evidence="4 5">
    <name type="scientific">Corynebacterium guangdongense</name>
    <dbReference type="NCBI Taxonomy" id="1783348"/>
    <lineage>
        <taxon>Bacteria</taxon>
        <taxon>Bacillati</taxon>
        <taxon>Actinomycetota</taxon>
        <taxon>Actinomycetes</taxon>
        <taxon>Mycobacteriales</taxon>
        <taxon>Corynebacteriaceae</taxon>
        <taxon>Corynebacterium</taxon>
    </lineage>
</organism>
<accession>A0ABU1ZZK8</accession>
<sequence>MANSRPEAGKPPTPTWVIDEEVLGRYLGNFQRALATHWPNSILGYSFKTNSLPWLISYMRAHGAWAETVSNSEYDLALALGFAPDRIVFNGPIKGRDRFRFALQKGSIVNIDSKREVVWAAELAAEHPDREFTVGLRANWDLLARSPGDTVVGGLREGRFGFDLGNGEFDRAIADLTAAGVRVAGLHMHRNSLTQSAEVFRASAEMAGEIIESRGLTPEWVDVGGGFFGREEGHPTFDDYVATIRQALDPFVDATRTRLIVEPGASLVAVPFEFHASVLDTKKINDTTFLVTDVSRTDIDPLFRRQRAFAVEIDTESTRILPAQVVGGFTLMEDDRITVLADTPELQVGDRLEFLRVGGYTMCLQTNFIEFLPAVHVRSNGGYVRVRRPWDVRDVLQGNSWLEGDQLVDADTATELPVFPAEELPDARPNAT</sequence>
<dbReference type="Gene3D" id="2.40.37.10">
    <property type="entry name" value="Lyase, Ornithine Decarboxylase, Chain A, domain 1"/>
    <property type="match status" value="1"/>
</dbReference>
<reference evidence="4" key="1">
    <citation type="submission" date="2023-07" db="EMBL/GenBank/DDBJ databases">
        <title>Sequencing the genomes of 1000 actinobacteria strains.</title>
        <authorList>
            <person name="Klenk H.-P."/>
        </authorList>
    </citation>
    <scope>NUCLEOTIDE SEQUENCE</scope>
    <source>
        <strain evidence="4">DSM 107476</strain>
    </source>
</reference>
<dbReference type="InterPro" id="IPR000183">
    <property type="entry name" value="Orn/DAP/Arg_de-COase"/>
</dbReference>
<evidence type="ECO:0000259" key="3">
    <source>
        <dbReference type="Pfam" id="PF02784"/>
    </source>
</evidence>
<evidence type="ECO:0000256" key="2">
    <source>
        <dbReference type="ARBA" id="ARBA00022898"/>
    </source>
</evidence>
<gene>
    <name evidence="4" type="ORF">J2S39_001509</name>
</gene>
<evidence type="ECO:0000313" key="4">
    <source>
        <dbReference type="EMBL" id="MDR7329833.1"/>
    </source>
</evidence>
<evidence type="ECO:0000313" key="5">
    <source>
        <dbReference type="Proteomes" id="UP001180840"/>
    </source>
</evidence>
<dbReference type="SUPFAM" id="SSF50621">
    <property type="entry name" value="Alanine racemase C-terminal domain-like"/>
    <property type="match status" value="1"/>
</dbReference>
<dbReference type="InterPro" id="IPR009006">
    <property type="entry name" value="Ala_racemase/Decarboxylase_C"/>
</dbReference>
<proteinExistence type="predicted"/>
<keyword evidence="4" id="KW-0456">Lyase</keyword>
<protein>
    <submittedName>
        <fullName evidence="4">Diaminopimelate decarboxylase</fullName>
        <ecNumber evidence="4">4.1.1.20</ecNumber>
    </submittedName>
</protein>
<dbReference type="EMBL" id="JAVDXZ010000001">
    <property type="protein sequence ID" value="MDR7329833.1"/>
    <property type="molecule type" value="Genomic_DNA"/>
</dbReference>
<dbReference type="InterPro" id="IPR029066">
    <property type="entry name" value="PLP-binding_barrel"/>
</dbReference>
<dbReference type="PANTHER" id="PTHR43727:SF3">
    <property type="entry name" value="GROUP IV DECARBOXYLASE"/>
    <property type="match status" value="1"/>
</dbReference>
<dbReference type="EC" id="4.1.1.20" evidence="4"/>
<dbReference type="Gene3D" id="3.20.20.10">
    <property type="entry name" value="Alanine racemase"/>
    <property type="match status" value="1"/>
</dbReference>
<dbReference type="Proteomes" id="UP001180840">
    <property type="component" value="Unassembled WGS sequence"/>
</dbReference>
<dbReference type="RefSeq" id="WP_290194967.1">
    <property type="nucleotide sequence ID" value="NZ_CP047654.1"/>
</dbReference>
<comment type="cofactor">
    <cofactor evidence="1">
        <name>pyridoxal 5'-phosphate</name>
        <dbReference type="ChEBI" id="CHEBI:597326"/>
    </cofactor>
</comment>
<dbReference type="InterPro" id="IPR022644">
    <property type="entry name" value="De-COase2_N"/>
</dbReference>
<dbReference type="SUPFAM" id="SSF51419">
    <property type="entry name" value="PLP-binding barrel"/>
    <property type="match status" value="1"/>
</dbReference>
<keyword evidence="2" id="KW-0663">Pyridoxal phosphate</keyword>
<feature type="domain" description="Orn/DAP/Arg decarboxylase 2 N-terminal" evidence="3">
    <location>
        <begin position="35"/>
        <end position="269"/>
    </location>
</feature>
<dbReference type="Pfam" id="PF02784">
    <property type="entry name" value="Orn_Arg_deC_N"/>
    <property type="match status" value="1"/>
</dbReference>
<dbReference type="PANTHER" id="PTHR43727">
    <property type="entry name" value="DIAMINOPIMELATE DECARBOXYLASE"/>
    <property type="match status" value="1"/>
</dbReference>
<comment type="caution">
    <text evidence="4">The sequence shown here is derived from an EMBL/GenBank/DDBJ whole genome shotgun (WGS) entry which is preliminary data.</text>
</comment>
<name>A0ABU1ZZK8_9CORY</name>
<dbReference type="GO" id="GO:0008836">
    <property type="term" value="F:diaminopimelate decarboxylase activity"/>
    <property type="evidence" value="ECO:0007669"/>
    <property type="project" value="UniProtKB-EC"/>
</dbReference>
<dbReference type="PRINTS" id="PR01179">
    <property type="entry name" value="ODADCRBXLASE"/>
</dbReference>